<organism evidence="5 6">
    <name type="scientific">Diaphorina citri</name>
    <name type="common">Asian citrus psyllid</name>
    <dbReference type="NCBI Taxonomy" id="121845"/>
    <lineage>
        <taxon>Eukaryota</taxon>
        <taxon>Metazoa</taxon>
        <taxon>Ecdysozoa</taxon>
        <taxon>Arthropoda</taxon>
        <taxon>Hexapoda</taxon>
        <taxon>Insecta</taxon>
        <taxon>Pterygota</taxon>
        <taxon>Neoptera</taxon>
        <taxon>Paraneoptera</taxon>
        <taxon>Hemiptera</taxon>
        <taxon>Sternorrhyncha</taxon>
        <taxon>Psylloidea</taxon>
        <taxon>Psyllidae</taxon>
        <taxon>Diaphorininae</taxon>
        <taxon>Diaphorina</taxon>
    </lineage>
</organism>
<dbReference type="Gene3D" id="3.10.580.10">
    <property type="entry name" value="CBS-domain"/>
    <property type="match status" value="1"/>
</dbReference>
<feature type="domain" description="CNNM transmembrane" evidence="4">
    <location>
        <begin position="1"/>
        <end position="166"/>
    </location>
</feature>
<feature type="signal peptide" evidence="3">
    <location>
        <begin position="1"/>
        <end position="20"/>
    </location>
</feature>
<keyword evidence="1 2" id="KW-0472">Membrane</keyword>
<keyword evidence="3" id="KW-0732">Signal</keyword>
<feature type="non-terminal residue" evidence="6">
    <location>
        <position position="166"/>
    </location>
</feature>
<dbReference type="AlphaFoldDB" id="A0A1S3DDZ3"/>
<evidence type="ECO:0000313" key="5">
    <source>
        <dbReference type="Proteomes" id="UP000079169"/>
    </source>
</evidence>
<dbReference type="PANTHER" id="PTHR12064:SF94">
    <property type="entry name" value="UNEXTENDED PROTEIN"/>
    <property type="match status" value="1"/>
</dbReference>
<dbReference type="GO" id="GO:0005886">
    <property type="term" value="C:plasma membrane"/>
    <property type="evidence" value="ECO:0007669"/>
    <property type="project" value="TreeGrafter"/>
</dbReference>
<dbReference type="GeneID" id="103516834"/>
<accession>A0A1S3DDZ3</accession>
<dbReference type="PANTHER" id="PTHR12064">
    <property type="entry name" value="METAL TRANSPORTER CNNM"/>
    <property type="match status" value="1"/>
</dbReference>
<dbReference type="KEGG" id="dci:103516834"/>
<reference evidence="6" key="1">
    <citation type="submission" date="2025-08" db="UniProtKB">
        <authorList>
            <consortium name="RefSeq"/>
        </authorList>
    </citation>
    <scope>IDENTIFICATION</scope>
</reference>
<dbReference type="PROSITE" id="PS51846">
    <property type="entry name" value="CNNM"/>
    <property type="match status" value="1"/>
</dbReference>
<dbReference type="InterPro" id="IPR046342">
    <property type="entry name" value="CBS_dom_sf"/>
</dbReference>
<name>A0A1S3DDZ3_DIACI</name>
<dbReference type="Pfam" id="PF01595">
    <property type="entry name" value="CNNM"/>
    <property type="match status" value="1"/>
</dbReference>
<evidence type="ECO:0000256" key="1">
    <source>
        <dbReference type="PROSITE-ProRule" id="PRU01193"/>
    </source>
</evidence>
<evidence type="ECO:0000313" key="6">
    <source>
        <dbReference type="RefSeq" id="XP_008480044.1"/>
    </source>
</evidence>
<keyword evidence="1 2" id="KW-1133">Transmembrane helix</keyword>
<protein>
    <submittedName>
        <fullName evidence="6">Metal transporter CNNM2-like</fullName>
    </submittedName>
</protein>
<sequence length="166" mass="18552">MFTCLVISFIFSALNLGLMALDVNELQMLINSGTNVEQKYARRILPVRRNGNYLLCCILLCLTLTNAIFTTILDSLTSGRAEGLPHIRSVGKRLLVERSRAMPSENPNPATSNLVALKKDEVNIISGALEMTQKKVEEIMTKLDDCYMLDIETILNFTVISEIVRT</sequence>
<keyword evidence="5" id="KW-1185">Reference proteome</keyword>
<feature type="chain" id="PRO_5010240852" evidence="3">
    <location>
        <begin position="21"/>
        <end position="166"/>
    </location>
</feature>
<evidence type="ECO:0000256" key="3">
    <source>
        <dbReference type="SAM" id="SignalP"/>
    </source>
</evidence>
<dbReference type="Proteomes" id="UP000079169">
    <property type="component" value="Unplaced"/>
</dbReference>
<feature type="transmembrane region" description="Helical" evidence="2">
    <location>
        <begin position="52"/>
        <end position="73"/>
    </location>
</feature>
<evidence type="ECO:0000259" key="4">
    <source>
        <dbReference type="PROSITE" id="PS51846"/>
    </source>
</evidence>
<keyword evidence="1 2" id="KW-0812">Transmembrane</keyword>
<proteinExistence type="predicted"/>
<dbReference type="RefSeq" id="XP_008480044.1">
    <property type="nucleotide sequence ID" value="XM_008481822.1"/>
</dbReference>
<dbReference type="STRING" id="121845.A0A1S3DDZ3"/>
<dbReference type="InterPro" id="IPR002550">
    <property type="entry name" value="CNNM"/>
</dbReference>
<dbReference type="GO" id="GO:0022857">
    <property type="term" value="F:transmembrane transporter activity"/>
    <property type="evidence" value="ECO:0007669"/>
    <property type="project" value="TreeGrafter"/>
</dbReference>
<evidence type="ECO:0000256" key="2">
    <source>
        <dbReference type="SAM" id="Phobius"/>
    </source>
</evidence>
<dbReference type="GO" id="GO:0010960">
    <property type="term" value="P:magnesium ion homeostasis"/>
    <property type="evidence" value="ECO:0007669"/>
    <property type="project" value="InterPro"/>
</dbReference>
<gene>
    <name evidence="6" type="primary">LOC103516834</name>
</gene>
<dbReference type="InterPro" id="IPR045095">
    <property type="entry name" value="ACDP"/>
</dbReference>
<dbReference type="PaxDb" id="121845-A0A1S3DDZ3"/>